<evidence type="ECO:0000256" key="2">
    <source>
        <dbReference type="ARBA" id="ARBA00012726"/>
    </source>
</evidence>
<dbReference type="InterPro" id="IPR001233">
    <property type="entry name" value="RtcB"/>
</dbReference>
<dbReference type="GO" id="GO:0042245">
    <property type="term" value="P:RNA repair"/>
    <property type="evidence" value="ECO:0007669"/>
    <property type="project" value="TreeGrafter"/>
</dbReference>
<dbReference type="Gene3D" id="3.90.1860.10">
    <property type="entry name" value="tRNA-splicing ligase RtcB"/>
    <property type="match status" value="1"/>
</dbReference>
<dbReference type="GO" id="GO:0030145">
    <property type="term" value="F:manganese ion binding"/>
    <property type="evidence" value="ECO:0007669"/>
    <property type="project" value="TreeGrafter"/>
</dbReference>
<comment type="catalytic activity">
    <reaction evidence="8">
        <text>a 3'-end 3'-phospho-ribonucleotide-RNA + a 5'-end dephospho-ribonucleoside-RNA + GTP = a ribonucleotidyl-ribonucleotide-RNA + GMP + diphosphate</text>
        <dbReference type="Rhea" id="RHEA:68076"/>
        <dbReference type="Rhea" id="RHEA-COMP:10463"/>
        <dbReference type="Rhea" id="RHEA-COMP:13936"/>
        <dbReference type="Rhea" id="RHEA-COMP:17355"/>
        <dbReference type="ChEBI" id="CHEBI:33019"/>
        <dbReference type="ChEBI" id="CHEBI:37565"/>
        <dbReference type="ChEBI" id="CHEBI:58115"/>
        <dbReference type="ChEBI" id="CHEBI:83062"/>
        <dbReference type="ChEBI" id="CHEBI:138284"/>
        <dbReference type="ChEBI" id="CHEBI:173118"/>
        <dbReference type="EC" id="6.5.1.8"/>
    </reaction>
</comment>
<comment type="cofactor">
    <cofactor evidence="1">
        <name>Mn(2+)</name>
        <dbReference type="ChEBI" id="CHEBI:29035"/>
    </cofactor>
</comment>
<dbReference type="GO" id="GO:0006281">
    <property type="term" value="P:DNA repair"/>
    <property type="evidence" value="ECO:0007669"/>
    <property type="project" value="TreeGrafter"/>
</dbReference>
<keyword evidence="5" id="KW-0547">Nucleotide-binding</keyword>
<keyword evidence="3" id="KW-0436">Ligase</keyword>
<evidence type="ECO:0000256" key="7">
    <source>
        <dbReference type="ARBA" id="ARBA00023211"/>
    </source>
</evidence>
<dbReference type="EMBL" id="LAZR01029720">
    <property type="protein sequence ID" value="KKL58730.1"/>
    <property type="molecule type" value="Genomic_DNA"/>
</dbReference>
<dbReference type="Pfam" id="PF01139">
    <property type="entry name" value="RtcB"/>
    <property type="match status" value="1"/>
</dbReference>
<keyword evidence="7" id="KW-0464">Manganese</keyword>
<accession>A0A0F9FN63</accession>
<name>A0A0F9FN63_9ZZZZ</name>
<dbReference type="AlphaFoldDB" id="A0A0F9FN63"/>
<evidence type="ECO:0000256" key="3">
    <source>
        <dbReference type="ARBA" id="ARBA00022598"/>
    </source>
</evidence>
<gene>
    <name evidence="9" type="ORF">LCGC14_2222420</name>
</gene>
<dbReference type="PANTHER" id="PTHR43749">
    <property type="entry name" value="RNA-SPLICING LIGASE RTCB"/>
    <property type="match status" value="1"/>
</dbReference>
<protein>
    <recommendedName>
        <fullName evidence="2">3'-phosphate/5'-hydroxy nucleic acid ligase</fullName>
        <ecNumber evidence="2">6.5.1.8</ecNumber>
    </recommendedName>
</protein>
<dbReference type="InterPro" id="IPR036025">
    <property type="entry name" value="RtcB-like_sf"/>
</dbReference>
<dbReference type="SUPFAM" id="SSF103365">
    <property type="entry name" value="Hypothetical protein PH1602"/>
    <property type="match status" value="1"/>
</dbReference>
<sequence>MSWASILDDNTREAAEKVSRVPVVDGHVALMPDAHFGYGPPVGTVMRTKNSIIPYSVGVDIGCGMIAVETGVPRADLIGLEGKLLGAIRELIPSGVGKGHSEVSNHWEGFVKKHGPPPGLENLNVMSAAMMKRHDDSSMVVDELNTKMGVQFGSLGAGNHFVEVSEDENGRVWFVLHSGSRGIGNVLATAHAKRAKEYTIYAHGDDYLEDQDFAFFRHGTEQFDAYVADMLWAQEYAMASRESMMIKIIAALRYQLGGRSLSLEVINCHHNYAEEVEPGIWLTRKGAINAEVDKYGVIPGSMGVVTHIVRGKGCKDALNTAPHGAGRIRSRGAAKRELNLEEFKVQMAGKTWQDRDAEKLLDEAPDAYKPIAVVMEDSRDLVESVAVLSQFINYKGI</sequence>
<evidence type="ECO:0000256" key="4">
    <source>
        <dbReference type="ARBA" id="ARBA00022723"/>
    </source>
</evidence>
<evidence type="ECO:0000256" key="8">
    <source>
        <dbReference type="ARBA" id="ARBA00047746"/>
    </source>
</evidence>
<dbReference type="InterPro" id="IPR052915">
    <property type="entry name" value="RtcB-like"/>
</dbReference>
<evidence type="ECO:0000256" key="1">
    <source>
        <dbReference type="ARBA" id="ARBA00001936"/>
    </source>
</evidence>
<dbReference type="EC" id="6.5.1.8" evidence="2"/>
<dbReference type="GO" id="GO:0006396">
    <property type="term" value="P:RNA processing"/>
    <property type="evidence" value="ECO:0007669"/>
    <property type="project" value="InterPro"/>
</dbReference>
<comment type="caution">
    <text evidence="9">The sequence shown here is derived from an EMBL/GenBank/DDBJ whole genome shotgun (WGS) entry which is preliminary data.</text>
</comment>
<dbReference type="GO" id="GO:0003909">
    <property type="term" value="F:DNA ligase activity"/>
    <property type="evidence" value="ECO:0007669"/>
    <property type="project" value="TreeGrafter"/>
</dbReference>
<dbReference type="PANTHER" id="PTHR43749:SF2">
    <property type="entry name" value="RNA-SPLICING LIGASE RTCB"/>
    <property type="match status" value="1"/>
</dbReference>
<keyword evidence="4" id="KW-0479">Metal-binding</keyword>
<evidence type="ECO:0000256" key="5">
    <source>
        <dbReference type="ARBA" id="ARBA00022741"/>
    </source>
</evidence>
<evidence type="ECO:0000313" key="9">
    <source>
        <dbReference type="EMBL" id="KKL58730.1"/>
    </source>
</evidence>
<proteinExistence type="predicted"/>
<dbReference type="GO" id="GO:0005525">
    <property type="term" value="F:GTP binding"/>
    <property type="evidence" value="ECO:0007669"/>
    <property type="project" value="UniProtKB-KW"/>
</dbReference>
<reference evidence="9" key="1">
    <citation type="journal article" date="2015" name="Nature">
        <title>Complex archaea that bridge the gap between prokaryotes and eukaryotes.</title>
        <authorList>
            <person name="Spang A."/>
            <person name="Saw J.H."/>
            <person name="Jorgensen S.L."/>
            <person name="Zaremba-Niedzwiedzka K."/>
            <person name="Martijn J."/>
            <person name="Lind A.E."/>
            <person name="van Eijk R."/>
            <person name="Schleper C."/>
            <person name="Guy L."/>
            <person name="Ettema T.J."/>
        </authorList>
    </citation>
    <scope>NUCLEOTIDE SEQUENCE</scope>
</reference>
<dbReference type="GO" id="GO:0170057">
    <property type="term" value="F:RNA ligase (GTP) activity"/>
    <property type="evidence" value="ECO:0007669"/>
    <property type="project" value="UniProtKB-EC"/>
</dbReference>
<evidence type="ECO:0000256" key="6">
    <source>
        <dbReference type="ARBA" id="ARBA00023134"/>
    </source>
</evidence>
<organism evidence="9">
    <name type="scientific">marine sediment metagenome</name>
    <dbReference type="NCBI Taxonomy" id="412755"/>
    <lineage>
        <taxon>unclassified sequences</taxon>
        <taxon>metagenomes</taxon>
        <taxon>ecological metagenomes</taxon>
    </lineage>
</organism>
<keyword evidence="6" id="KW-0342">GTP-binding</keyword>